<keyword evidence="2" id="KW-0732">Signal</keyword>
<organism evidence="3 4">
    <name type="scientific">Asanoa ferruginea</name>
    <dbReference type="NCBI Taxonomy" id="53367"/>
    <lineage>
        <taxon>Bacteria</taxon>
        <taxon>Bacillati</taxon>
        <taxon>Actinomycetota</taxon>
        <taxon>Actinomycetes</taxon>
        <taxon>Micromonosporales</taxon>
        <taxon>Micromonosporaceae</taxon>
        <taxon>Asanoa</taxon>
    </lineage>
</organism>
<protein>
    <submittedName>
        <fullName evidence="3">LPXTG-motif cell wall-anchored protein</fullName>
    </submittedName>
</protein>
<evidence type="ECO:0000313" key="4">
    <source>
        <dbReference type="Proteomes" id="UP000256913"/>
    </source>
</evidence>
<keyword evidence="1" id="KW-0472">Membrane</keyword>
<sequence>MILLRTAVGLGAAALALGLAGGAASAVDITTPVGGATASGADLLVSGRAARPGTTVTVTAAAGSGPSIDVASCDAAVGDAGTWSCALSGLAPGSWTLNAAGTSANGAAETTPLRSFRVGPGGPPDAPQALATTGDALNTPLATAGVALLALGAGLLYRERRRPGRKLRIR</sequence>
<keyword evidence="4" id="KW-1185">Reference proteome</keyword>
<dbReference type="NCBIfam" id="TIGR01167">
    <property type="entry name" value="LPXTG_anchor"/>
    <property type="match status" value="1"/>
</dbReference>
<reference evidence="3 4" key="1">
    <citation type="submission" date="2018-08" db="EMBL/GenBank/DDBJ databases">
        <title>Sequencing the genomes of 1000 actinobacteria strains.</title>
        <authorList>
            <person name="Klenk H.-P."/>
        </authorList>
    </citation>
    <scope>NUCLEOTIDE SEQUENCE [LARGE SCALE GENOMIC DNA]</scope>
    <source>
        <strain evidence="3 4">DSM 44099</strain>
    </source>
</reference>
<keyword evidence="1" id="KW-0812">Transmembrane</keyword>
<evidence type="ECO:0000313" key="3">
    <source>
        <dbReference type="EMBL" id="REG00422.1"/>
    </source>
</evidence>
<dbReference type="RefSeq" id="WP_116071940.1">
    <property type="nucleotide sequence ID" value="NZ_BONB01000042.1"/>
</dbReference>
<keyword evidence="1" id="KW-1133">Transmembrane helix</keyword>
<dbReference type="OrthoDB" id="9901978at2"/>
<dbReference type="EMBL" id="QUMQ01000001">
    <property type="protein sequence ID" value="REG00422.1"/>
    <property type="molecule type" value="Genomic_DNA"/>
</dbReference>
<feature type="chain" id="PRO_5017567210" evidence="2">
    <location>
        <begin position="27"/>
        <end position="170"/>
    </location>
</feature>
<feature type="signal peptide" evidence="2">
    <location>
        <begin position="1"/>
        <end position="26"/>
    </location>
</feature>
<dbReference type="Proteomes" id="UP000256913">
    <property type="component" value="Unassembled WGS sequence"/>
</dbReference>
<name>A0A3D9ZT48_9ACTN</name>
<comment type="caution">
    <text evidence="3">The sequence shown here is derived from an EMBL/GenBank/DDBJ whole genome shotgun (WGS) entry which is preliminary data.</text>
</comment>
<evidence type="ECO:0000256" key="2">
    <source>
        <dbReference type="SAM" id="SignalP"/>
    </source>
</evidence>
<accession>A0A3D9ZT48</accession>
<proteinExistence type="predicted"/>
<dbReference type="AlphaFoldDB" id="A0A3D9ZT48"/>
<evidence type="ECO:0000256" key="1">
    <source>
        <dbReference type="SAM" id="Phobius"/>
    </source>
</evidence>
<gene>
    <name evidence="3" type="ORF">DFJ67_6475</name>
</gene>
<feature type="transmembrane region" description="Helical" evidence="1">
    <location>
        <begin position="137"/>
        <end position="157"/>
    </location>
</feature>